<protein>
    <submittedName>
        <fullName evidence="2">Heme-binding protein 2-like</fullName>
    </submittedName>
</protein>
<organism evidence="2 3">
    <name type="scientific">Ciona intestinalis</name>
    <name type="common">Transparent sea squirt</name>
    <name type="synonym">Ascidia intestinalis</name>
    <dbReference type="NCBI Taxonomy" id="7719"/>
    <lineage>
        <taxon>Eukaryota</taxon>
        <taxon>Metazoa</taxon>
        <taxon>Chordata</taxon>
        <taxon>Tunicata</taxon>
        <taxon>Ascidiacea</taxon>
        <taxon>Phlebobranchia</taxon>
        <taxon>Cionidae</taxon>
        <taxon>Ciona</taxon>
    </lineage>
</organism>
<reference evidence="2" key="2">
    <citation type="journal article" date="2008" name="Genome Biol.">
        <title>Improved genome assembly and evidence-based global gene model set for the chordate Ciona intestinalis: new insight into intron and operon populations.</title>
        <authorList>
            <person name="Satou Y."/>
            <person name="Mineta K."/>
            <person name="Ogasawara M."/>
            <person name="Sasakura Y."/>
            <person name="Shoguchi E."/>
            <person name="Ueno K."/>
            <person name="Yamada L."/>
            <person name="Matsumoto J."/>
            <person name="Wasserscheid J."/>
            <person name="Dewar K."/>
            <person name="Wiley G.B."/>
            <person name="Macmil S.L."/>
            <person name="Roe B.A."/>
            <person name="Zeller R.W."/>
            <person name="Hastings K.E."/>
            <person name="Lemaire P."/>
            <person name="Lindquist E."/>
            <person name="Endo T."/>
            <person name="Hotta K."/>
            <person name="Inaba K."/>
        </authorList>
    </citation>
    <scope>NUCLEOTIDE SEQUENCE [LARGE SCALE GENOMIC DNA]</scope>
    <source>
        <strain evidence="2">wild type</strain>
    </source>
</reference>
<dbReference type="Proteomes" id="UP000008144">
    <property type="component" value="Chromosome 4"/>
</dbReference>
<dbReference type="InParanoid" id="F6SJU9"/>
<dbReference type="Gene3D" id="3.20.80.10">
    <property type="entry name" value="Regulatory factor, effector binding domain"/>
    <property type="match status" value="1"/>
</dbReference>
<evidence type="ECO:0000313" key="3">
    <source>
        <dbReference type="Proteomes" id="UP000008144"/>
    </source>
</evidence>
<evidence type="ECO:0000256" key="1">
    <source>
        <dbReference type="ARBA" id="ARBA00009817"/>
    </source>
</evidence>
<gene>
    <name evidence="2" type="primary">LOC100187361</name>
</gene>
<dbReference type="Pfam" id="PF04832">
    <property type="entry name" value="SOUL"/>
    <property type="match status" value="1"/>
</dbReference>
<accession>A0A1W2WBA3</accession>
<dbReference type="PANTHER" id="PTHR11220:SF72">
    <property type="entry name" value="HEME-BINDING PROTEIN 2-LIKE ISOFORM X2"/>
    <property type="match status" value="1"/>
</dbReference>
<reference evidence="2" key="3">
    <citation type="submission" date="2025-08" db="UniProtKB">
        <authorList>
            <consortium name="Ensembl"/>
        </authorList>
    </citation>
    <scope>IDENTIFICATION</scope>
</reference>
<dbReference type="STRING" id="7719.ENSCINP00000003777"/>
<dbReference type="InterPro" id="IPR006917">
    <property type="entry name" value="SOUL_heme-bd"/>
</dbReference>
<accession>F6SJU9</accession>
<keyword evidence="3" id="KW-1185">Reference proteome</keyword>
<dbReference type="FunFam" id="3.20.80.10:FF:000015">
    <property type="entry name" value="Heme-binding protein soul2"/>
    <property type="match status" value="1"/>
</dbReference>
<name>F6SJU9_CIOIN</name>
<comment type="similarity">
    <text evidence="1">Belongs to the HEBP family.</text>
</comment>
<reference evidence="3" key="1">
    <citation type="journal article" date="2002" name="Science">
        <title>The draft genome of Ciona intestinalis: insights into chordate and vertebrate origins.</title>
        <authorList>
            <person name="Dehal P."/>
            <person name="Satou Y."/>
            <person name="Campbell R.K."/>
            <person name="Chapman J."/>
            <person name="Degnan B."/>
            <person name="De Tomaso A."/>
            <person name="Davidson B."/>
            <person name="Di Gregorio A."/>
            <person name="Gelpke M."/>
            <person name="Goodstein D.M."/>
            <person name="Harafuji N."/>
            <person name="Hastings K.E."/>
            <person name="Ho I."/>
            <person name="Hotta K."/>
            <person name="Huang W."/>
            <person name="Kawashima T."/>
            <person name="Lemaire P."/>
            <person name="Martinez D."/>
            <person name="Meinertzhagen I.A."/>
            <person name="Necula S."/>
            <person name="Nonaka M."/>
            <person name="Putnam N."/>
            <person name="Rash S."/>
            <person name="Saiga H."/>
            <person name="Satake M."/>
            <person name="Terry A."/>
            <person name="Yamada L."/>
            <person name="Wang H.G."/>
            <person name="Awazu S."/>
            <person name="Azumi K."/>
            <person name="Boore J."/>
            <person name="Branno M."/>
            <person name="Chin-Bow S."/>
            <person name="DeSantis R."/>
            <person name="Doyle S."/>
            <person name="Francino P."/>
            <person name="Keys D.N."/>
            <person name="Haga S."/>
            <person name="Hayashi H."/>
            <person name="Hino K."/>
            <person name="Imai K.S."/>
            <person name="Inaba K."/>
            <person name="Kano S."/>
            <person name="Kobayashi K."/>
            <person name="Kobayashi M."/>
            <person name="Lee B.I."/>
            <person name="Makabe K.W."/>
            <person name="Manohar C."/>
            <person name="Matassi G."/>
            <person name="Medina M."/>
            <person name="Mochizuki Y."/>
            <person name="Mount S."/>
            <person name="Morishita T."/>
            <person name="Miura S."/>
            <person name="Nakayama A."/>
            <person name="Nishizaka S."/>
            <person name="Nomoto H."/>
            <person name="Ohta F."/>
            <person name="Oishi K."/>
            <person name="Rigoutsos I."/>
            <person name="Sano M."/>
            <person name="Sasaki A."/>
            <person name="Sasakura Y."/>
            <person name="Shoguchi E."/>
            <person name="Shin-i T."/>
            <person name="Spagnuolo A."/>
            <person name="Stainier D."/>
            <person name="Suzuki M.M."/>
            <person name="Tassy O."/>
            <person name="Takatori N."/>
            <person name="Tokuoka M."/>
            <person name="Yagi K."/>
            <person name="Yoshizaki F."/>
            <person name="Wada S."/>
            <person name="Zhang C."/>
            <person name="Hyatt P.D."/>
            <person name="Larimer F."/>
            <person name="Detter C."/>
            <person name="Doggett N."/>
            <person name="Glavina T."/>
            <person name="Hawkins T."/>
            <person name="Richardson P."/>
            <person name="Lucas S."/>
            <person name="Kohara Y."/>
            <person name="Levine M."/>
            <person name="Satoh N."/>
            <person name="Rokhsar D.S."/>
        </authorList>
    </citation>
    <scope>NUCLEOTIDE SEQUENCE [LARGE SCALE GENOMIC DNA]</scope>
</reference>
<dbReference type="Ensembl" id="ENSCINT00000003777.3">
    <property type="protein sequence ID" value="ENSCINP00000003777.3"/>
    <property type="gene ID" value="ENSCING00000001877.3"/>
</dbReference>
<dbReference type="GO" id="GO:0020037">
    <property type="term" value="F:heme binding"/>
    <property type="evidence" value="ECO:0000318"/>
    <property type="project" value="GO_Central"/>
</dbReference>
<dbReference type="PANTHER" id="PTHR11220">
    <property type="entry name" value="HEME-BINDING PROTEIN-RELATED"/>
    <property type="match status" value="1"/>
</dbReference>
<dbReference type="EMBL" id="EAAA01001957">
    <property type="status" value="NOT_ANNOTATED_CDS"/>
    <property type="molecule type" value="Genomic_DNA"/>
</dbReference>
<dbReference type="GeneTree" id="ENSGT00940000160412"/>
<sequence>MGNQPSFESGQYNGYQQPEFVLADNQPEDGSYQVRHYKRAKWTSTKTTSEDHYGAGRSAFRSLFNYIRGENATSDKISMTVPVTIQKPEESKSDFVTSFYVPTDHQNSPPEPNNPNVFTQTREDVTIYARVFSGFAKEADYQREIKALRSDLQRHGVTEEMTDNSTYVCAGYDSPFRLLNRRNEVWVIGNSLEKVGCEQTTE</sequence>
<dbReference type="KEGG" id="cin:100187361"/>
<dbReference type="RefSeq" id="XP_002123802.1">
    <property type="nucleotide sequence ID" value="XM_002123766.5"/>
</dbReference>
<dbReference type="InterPro" id="IPR011256">
    <property type="entry name" value="Reg_factor_effector_dom_sf"/>
</dbReference>
<dbReference type="SUPFAM" id="SSF55136">
    <property type="entry name" value="Probable bacterial effector-binding domain"/>
    <property type="match status" value="1"/>
</dbReference>
<dbReference type="OrthoDB" id="6424451at2759"/>
<dbReference type="HOGENOM" id="CLU_068699_2_1_1"/>
<evidence type="ECO:0000313" key="2">
    <source>
        <dbReference type="Ensembl" id="ENSCINP00000003777.3"/>
    </source>
</evidence>
<dbReference type="GeneID" id="100187361"/>
<dbReference type="AlphaFoldDB" id="F6SJU9"/>
<proteinExistence type="inferred from homology"/>
<reference evidence="2" key="4">
    <citation type="submission" date="2025-09" db="UniProtKB">
        <authorList>
            <consortium name="Ensembl"/>
        </authorList>
    </citation>
    <scope>IDENTIFICATION</scope>
</reference>
<dbReference type="OMA" id="YEIRTYH"/>